<evidence type="ECO:0000256" key="2">
    <source>
        <dbReference type="ARBA" id="ARBA00007639"/>
    </source>
</evidence>
<proteinExistence type="inferred from homology"/>
<accession>A0A933P0F5</accession>
<evidence type="ECO:0000313" key="7">
    <source>
        <dbReference type="Proteomes" id="UP000782610"/>
    </source>
</evidence>
<dbReference type="Pfam" id="PF13407">
    <property type="entry name" value="Peripla_BP_4"/>
    <property type="match status" value="1"/>
</dbReference>
<reference evidence="6" key="1">
    <citation type="submission" date="2020-07" db="EMBL/GenBank/DDBJ databases">
        <title>Huge and variable diversity of episymbiotic CPR bacteria and DPANN archaea in groundwater ecosystems.</title>
        <authorList>
            <person name="He C.Y."/>
            <person name="Keren R."/>
            <person name="Whittaker M."/>
            <person name="Farag I.F."/>
            <person name="Doudna J."/>
            <person name="Cate J.H.D."/>
            <person name="Banfield J.F."/>
        </authorList>
    </citation>
    <scope>NUCLEOTIDE SEQUENCE</scope>
    <source>
        <strain evidence="6">NC_groundwater_1586_Pr3_B-0.1um_66_15</strain>
    </source>
</reference>
<protein>
    <submittedName>
        <fullName evidence="6">Substrate-binding domain-containing protein</fullName>
    </submittedName>
</protein>
<dbReference type="GO" id="GO:0030313">
    <property type="term" value="C:cell envelope"/>
    <property type="evidence" value="ECO:0007669"/>
    <property type="project" value="UniProtKB-SubCell"/>
</dbReference>
<dbReference type="Gene3D" id="3.40.50.2300">
    <property type="match status" value="2"/>
</dbReference>
<dbReference type="InterPro" id="IPR025997">
    <property type="entry name" value="SBP_2_dom"/>
</dbReference>
<sequence length="326" mass="34294">MTRSFELKKGLTRAVLGAAVLAASLGSASVGQAAEVHLLWVQAMKDHPVHRLMQAGFLDKCKELGYICEVVGDPSATNWDIPATLPLAEAAIARTKYDAIGVYGPDPAIYSYITKLSKEGFPVVTWHVLPPEGTVDGLKSATGEDIPNAGENAAIAIGEKLGGKGTVALTQGASNDTENAMSDSFRKTIAAKYPDIKVLDTQMEGFEPSAAEAKAVAILQGNPDVTAAFGTTGNSIQTWSGAARKAGREVVIIGMDYIRQNLDLVKSGAAYGIVAQPLYEESAKVAELLGDLAQGKTVPYLNPLPAKVITAADLDPYYKMLDSAGQ</sequence>
<feature type="domain" description="Periplasmic binding protein" evidence="5">
    <location>
        <begin position="46"/>
        <end position="296"/>
    </location>
</feature>
<feature type="chain" id="PRO_5037642687" evidence="4">
    <location>
        <begin position="34"/>
        <end position="326"/>
    </location>
</feature>
<organism evidence="6 7">
    <name type="scientific">Devosia nanyangense</name>
    <dbReference type="NCBI Taxonomy" id="1228055"/>
    <lineage>
        <taxon>Bacteria</taxon>
        <taxon>Pseudomonadati</taxon>
        <taxon>Pseudomonadota</taxon>
        <taxon>Alphaproteobacteria</taxon>
        <taxon>Hyphomicrobiales</taxon>
        <taxon>Devosiaceae</taxon>
        <taxon>Devosia</taxon>
    </lineage>
</organism>
<evidence type="ECO:0000259" key="5">
    <source>
        <dbReference type="Pfam" id="PF13407"/>
    </source>
</evidence>
<keyword evidence="3 4" id="KW-0732">Signal</keyword>
<dbReference type="SUPFAM" id="SSF53822">
    <property type="entry name" value="Periplasmic binding protein-like I"/>
    <property type="match status" value="1"/>
</dbReference>
<evidence type="ECO:0000256" key="3">
    <source>
        <dbReference type="ARBA" id="ARBA00022729"/>
    </source>
</evidence>
<dbReference type="PANTHER" id="PTHR46847">
    <property type="entry name" value="D-ALLOSE-BINDING PERIPLASMIC PROTEIN-RELATED"/>
    <property type="match status" value="1"/>
</dbReference>
<evidence type="ECO:0000256" key="1">
    <source>
        <dbReference type="ARBA" id="ARBA00004196"/>
    </source>
</evidence>
<dbReference type="PANTHER" id="PTHR46847:SF1">
    <property type="entry name" value="D-ALLOSE-BINDING PERIPLASMIC PROTEIN-RELATED"/>
    <property type="match status" value="1"/>
</dbReference>
<evidence type="ECO:0000313" key="6">
    <source>
        <dbReference type="EMBL" id="MBI4923572.1"/>
    </source>
</evidence>
<dbReference type="AlphaFoldDB" id="A0A933P0F5"/>
<dbReference type="InterPro" id="IPR028082">
    <property type="entry name" value="Peripla_BP_I"/>
</dbReference>
<name>A0A933P0F5_9HYPH</name>
<dbReference type="GO" id="GO:0030246">
    <property type="term" value="F:carbohydrate binding"/>
    <property type="evidence" value="ECO:0007669"/>
    <property type="project" value="UniProtKB-ARBA"/>
</dbReference>
<comment type="caution">
    <text evidence="6">The sequence shown here is derived from an EMBL/GenBank/DDBJ whole genome shotgun (WGS) entry which is preliminary data.</text>
</comment>
<comment type="similarity">
    <text evidence="2">Belongs to the bacterial solute-binding protein 2 family.</text>
</comment>
<feature type="signal peptide" evidence="4">
    <location>
        <begin position="1"/>
        <end position="33"/>
    </location>
</feature>
<dbReference type="Proteomes" id="UP000782610">
    <property type="component" value="Unassembled WGS sequence"/>
</dbReference>
<comment type="subcellular location">
    <subcellularLocation>
        <location evidence="1">Cell envelope</location>
    </subcellularLocation>
</comment>
<dbReference type="EMBL" id="JACRAF010000057">
    <property type="protein sequence ID" value="MBI4923572.1"/>
    <property type="molecule type" value="Genomic_DNA"/>
</dbReference>
<gene>
    <name evidence="6" type="ORF">HY834_17670</name>
</gene>
<evidence type="ECO:0000256" key="4">
    <source>
        <dbReference type="SAM" id="SignalP"/>
    </source>
</evidence>